<dbReference type="RefSeq" id="WP_256397081.1">
    <property type="nucleotide sequence ID" value="NZ_JANHDL010000004.1"/>
</dbReference>
<comment type="caution">
    <text evidence="1">The sequence shown here is derived from an EMBL/GenBank/DDBJ whole genome shotgun (WGS) entry which is preliminary data.</text>
</comment>
<protein>
    <submittedName>
        <fullName evidence="1">Uncharacterized protein</fullName>
    </submittedName>
</protein>
<dbReference type="EMBL" id="JBHUDB010000002">
    <property type="protein sequence ID" value="MFD1570109.1"/>
    <property type="molecule type" value="Genomic_DNA"/>
</dbReference>
<sequence>MSKEKVPTDGFTTAQRRRIQRDLGRWKLELELPNRFSDEDLDEYLQELQTLDDETLACWWTDNVGEWVASRGDLDIPLDVDFDEWLDAQFDTLVRGDTTAYGFVVDVRLPPAA</sequence>
<name>A0ABD6BZN5_9EURY</name>
<reference evidence="1 2" key="1">
    <citation type="journal article" date="2019" name="Int. J. Syst. Evol. Microbiol.">
        <title>The Global Catalogue of Microorganisms (GCM) 10K type strain sequencing project: providing services to taxonomists for standard genome sequencing and annotation.</title>
        <authorList>
            <consortium name="The Broad Institute Genomics Platform"/>
            <consortium name="The Broad Institute Genome Sequencing Center for Infectious Disease"/>
            <person name="Wu L."/>
            <person name="Ma J."/>
        </authorList>
    </citation>
    <scope>NUCLEOTIDE SEQUENCE [LARGE SCALE GENOMIC DNA]</scope>
    <source>
        <strain evidence="1 2">CGMCC 1.12689</strain>
    </source>
</reference>
<organism evidence="1 2">
    <name type="scientific">Halorubrum laminariae</name>
    <dbReference type="NCBI Taxonomy" id="1433523"/>
    <lineage>
        <taxon>Archaea</taxon>
        <taxon>Methanobacteriati</taxon>
        <taxon>Methanobacteriota</taxon>
        <taxon>Stenosarchaea group</taxon>
        <taxon>Halobacteria</taxon>
        <taxon>Halobacteriales</taxon>
        <taxon>Haloferacaceae</taxon>
        <taxon>Halorubrum</taxon>
    </lineage>
</organism>
<proteinExistence type="predicted"/>
<evidence type="ECO:0000313" key="2">
    <source>
        <dbReference type="Proteomes" id="UP001597185"/>
    </source>
</evidence>
<dbReference type="AlphaFoldDB" id="A0ABD6BZN5"/>
<keyword evidence="2" id="KW-1185">Reference proteome</keyword>
<accession>A0ABD6BZN5</accession>
<evidence type="ECO:0000313" key="1">
    <source>
        <dbReference type="EMBL" id="MFD1570109.1"/>
    </source>
</evidence>
<gene>
    <name evidence="1" type="ORF">ACFR9T_05845</name>
</gene>
<dbReference type="Proteomes" id="UP001597185">
    <property type="component" value="Unassembled WGS sequence"/>
</dbReference>